<dbReference type="CDD" id="cd06163">
    <property type="entry name" value="S2P-M50_PDZ_RseP-like"/>
    <property type="match status" value="1"/>
</dbReference>
<accession>A0A2P8CI00</accession>
<evidence type="ECO:0000256" key="3">
    <source>
        <dbReference type="ARBA" id="ARBA00007931"/>
    </source>
</evidence>
<keyword evidence="10 11" id="KW-0472">Membrane</keyword>
<reference evidence="13 16" key="2">
    <citation type="submission" date="2019-10" db="EMBL/GenBank/DDBJ databases">
        <title>Prolixibacter strains distinguished by the presence of nitrate reductase genes were adept at nitrate-dependent anaerobic corrosion of metallic iron and carbon steel.</title>
        <authorList>
            <person name="Iino T."/>
            <person name="Shono N."/>
            <person name="Ito K."/>
            <person name="Nakamura R."/>
            <person name="Sueoka K."/>
            <person name="Harayama S."/>
            <person name="Ohkuma M."/>
        </authorList>
    </citation>
    <scope>NUCLEOTIDE SEQUENCE [LARGE SCALE GENOMIC DNA]</scope>
    <source>
        <strain evidence="13 16">MIC1-1</strain>
    </source>
</reference>
<evidence type="ECO:0000313" key="14">
    <source>
        <dbReference type="EMBL" id="PSK84600.1"/>
    </source>
</evidence>
<evidence type="ECO:0000256" key="5">
    <source>
        <dbReference type="ARBA" id="ARBA00022692"/>
    </source>
</evidence>
<dbReference type="EC" id="3.4.24.-" evidence="11"/>
<dbReference type="InterPro" id="IPR001478">
    <property type="entry name" value="PDZ"/>
</dbReference>
<organism evidence="14 15">
    <name type="scientific">Prolixibacter denitrificans</name>
    <dbReference type="NCBI Taxonomy" id="1541063"/>
    <lineage>
        <taxon>Bacteria</taxon>
        <taxon>Pseudomonadati</taxon>
        <taxon>Bacteroidota</taxon>
        <taxon>Bacteroidia</taxon>
        <taxon>Marinilabiliales</taxon>
        <taxon>Prolixibacteraceae</taxon>
        <taxon>Prolixibacter</taxon>
    </lineage>
</organism>
<evidence type="ECO:0000256" key="10">
    <source>
        <dbReference type="ARBA" id="ARBA00023136"/>
    </source>
</evidence>
<dbReference type="GO" id="GO:0004222">
    <property type="term" value="F:metalloendopeptidase activity"/>
    <property type="evidence" value="ECO:0007669"/>
    <property type="project" value="InterPro"/>
</dbReference>
<feature type="transmembrane region" description="Helical" evidence="11">
    <location>
        <begin position="103"/>
        <end position="128"/>
    </location>
</feature>
<dbReference type="Gene3D" id="2.30.42.10">
    <property type="match status" value="2"/>
</dbReference>
<dbReference type="InterPro" id="IPR008915">
    <property type="entry name" value="Peptidase_M50"/>
</dbReference>
<dbReference type="SUPFAM" id="SSF50156">
    <property type="entry name" value="PDZ domain-like"/>
    <property type="match status" value="2"/>
</dbReference>
<dbReference type="Pfam" id="PF02163">
    <property type="entry name" value="Peptidase_M50"/>
    <property type="match status" value="1"/>
</dbReference>
<dbReference type="PANTHER" id="PTHR42837">
    <property type="entry name" value="REGULATOR OF SIGMA-E PROTEASE RSEP"/>
    <property type="match status" value="1"/>
</dbReference>
<keyword evidence="4 14" id="KW-0645">Protease</keyword>
<evidence type="ECO:0000256" key="4">
    <source>
        <dbReference type="ARBA" id="ARBA00022670"/>
    </source>
</evidence>
<dbReference type="GO" id="GO:0006508">
    <property type="term" value="P:proteolysis"/>
    <property type="evidence" value="ECO:0007669"/>
    <property type="project" value="UniProtKB-KW"/>
</dbReference>
<evidence type="ECO:0000259" key="12">
    <source>
        <dbReference type="SMART" id="SM00228"/>
    </source>
</evidence>
<comment type="similarity">
    <text evidence="3 11">Belongs to the peptidase M50B family.</text>
</comment>
<dbReference type="AlphaFoldDB" id="A0A2P8CI00"/>
<keyword evidence="6 11" id="KW-0378">Hydrolase</keyword>
<evidence type="ECO:0000313" key="16">
    <source>
        <dbReference type="Proteomes" id="UP000396862"/>
    </source>
</evidence>
<dbReference type="InterPro" id="IPR036034">
    <property type="entry name" value="PDZ_sf"/>
</dbReference>
<dbReference type="Proteomes" id="UP000396862">
    <property type="component" value="Unassembled WGS sequence"/>
</dbReference>
<evidence type="ECO:0000256" key="8">
    <source>
        <dbReference type="ARBA" id="ARBA00022989"/>
    </source>
</evidence>
<reference evidence="14 15" key="1">
    <citation type="submission" date="2018-03" db="EMBL/GenBank/DDBJ databases">
        <title>Genomic Encyclopedia of Archaeal and Bacterial Type Strains, Phase II (KMG-II): from individual species to whole genera.</title>
        <authorList>
            <person name="Goeker M."/>
        </authorList>
    </citation>
    <scope>NUCLEOTIDE SEQUENCE [LARGE SCALE GENOMIC DNA]</scope>
    <source>
        <strain evidence="14 15">DSM 27267</strain>
    </source>
</reference>
<protein>
    <recommendedName>
        <fullName evidence="11">Zinc metalloprotease</fullName>
        <ecNumber evidence="11">3.4.24.-</ecNumber>
    </recommendedName>
</protein>
<evidence type="ECO:0000256" key="7">
    <source>
        <dbReference type="ARBA" id="ARBA00022833"/>
    </source>
</evidence>
<feature type="transmembrane region" description="Helical" evidence="11">
    <location>
        <begin position="6"/>
        <end position="28"/>
    </location>
</feature>
<dbReference type="Proteomes" id="UP000240621">
    <property type="component" value="Unassembled WGS sequence"/>
</dbReference>
<dbReference type="InterPro" id="IPR041489">
    <property type="entry name" value="PDZ_6"/>
</dbReference>
<dbReference type="RefSeq" id="WP_106541188.1">
    <property type="nucleotide sequence ID" value="NZ_BLAU01000001.1"/>
</dbReference>
<evidence type="ECO:0000256" key="9">
    <source>
        <dbReference type="ARBA" id="ARBA00023049"/>
    </source>
</evidence>
<evidence type="ECO:0000256" key="6">
    <source>
        <dbReference type="ARBA" id="ARBA00022801"/>
    </source>
</evidence>
<feature type="transmembrane region" description="Helical" evidence="11">
    <location>
        <begin position="413"/>
        <end position="432"/>
    </location>
</feature>
<dbReference type="PANTHER" id="PTHR42837:SF2">
    <property type="entry name" value="MEMBRANE METALLOPROTEASE ARASP2, CHLOROPLASTIC-RELATED"/>
    <property type="match status" value="1"/>
</dbReference>
<dbReference type="EMBL" id="BLAU01000001">
    <property type="protein sequence ID" value="GET20767.1"/>
    <property type="molecule type" value="Genomic_DNA"/>
</dbReference>
<dbReference type="NCBIfam" id="TIGR00054">
    <property type="entry name" value="RIP metalloprotease RseP"/>
    <property type="match status" value="1"/>
</dbReference>
<keyword evidence="9 11" id="KW-0482">Metalloprotease</keyword>
<feature type="transmembrane region" description="Helical" evidence="11">
    <location>
        <begin position="375"/>
        <end position="401"/>
    </location>
</feature>
<gene>
    <name evidence="14" type="ORF">CLV93_102390</name>
    <name evidence="13" type="ORF">JCM18694_10130</name>
</gene>
<comment type="cofactor">
    <cofactor evidence="1 11">
        <name>Zn(2+)</name>
        <dbReference type="ChEBI" id="CHEBI:29105"/>
    </cofactor>
</comment>
<keyword evidence="16" id="KW-1185">Reference proteome</keyword>
<evidence type="ECO:0000256" key="11">
    <source>
        <dbReference type="RuleBase" id="RU362031"/>
    </source>
</evidence>
<name>A0A2P8CI00_9BACT</name>
<proteinExistence type="inferred from homology"/>
<dbReference type="OrthoDB" id="9782003at2"/>
<evidence type="ECO:0000256" key="1">
    <source>
        <dbReference type="ARBA" id="ARBA00001947"/>
    </source>
</evidence>
<dbReference type="GO" id="GO:0016020">
    <property type="term" value="C:membrane"/>
    <property type="evidence" value="ECO:0007669"/>
    <property type="project" value="UniProtKB-SubCell"/>
</dbReference>
<keyword evidence="7 11" id="KW-0862">Zinc</keyword>
<evidence type="ECO:0000256" key="2">
    <source>
        <dbReference type="ARBA" id="ARBA00004141"/>
    </source>
</evidence>
<sequence length="443" mass="49893">MVVLVKAAQLILSLSILVVLHEFGHFIFAKLFKCRVEKFYLFFDPWFSLFKFKKGETEYGVGWLPLGGYVKISGMIDESMDKEQMKQPPQPWEFRSKPAWQRLLIMIGGVLFNLLFALFLYAMVLYTWGEQYLPTANVKYGIVTSDTGKEIGFQNGDKILNVDGKKVADFTKIVPTIVLEKASYVEVERDGKDVKVPITQEDIAKLLNNKNVMGVRIPYSLKVHGFMKKSPARDAGMDIGDKVVAINGQHFTYNDQFVQALKDAKGKTVDVTIDRDGATKTLPVTIGENGLLGVERTMMNLDSLFTFKTLTYGFWQSIPAGVTKGFNTVDNYLKQFKLLFQPETKAYESLGGFIAIGNIFPGIWDWRSFWNLTAFLSIILAVMNILPIPALDGGHVLFLLYEIISGRKPSDKFLEYAQIAGMVILFALLIFANGNDIIKLFKG</sequence>
<dbReference type="EMBL" id="PYGC01000002">
    <property type="protein sequence ID" value="PSK84600.1"/>
    <property type="molecule type" value="Genomic_DNA"/>
</dbReference>
<dbReference type="SMART" id="SM00228">
    <property type="entry name" value="PDZ"/>
    <property type="match status" value="1"/>
</dbReference>
<evidence type="ECO:0000313" key="13">
    <source>
        <dbReference type="EMBL" id="GET20767.1"/>
    </source>
</evidence>
<keyword evidence="5 11" id="KW-0812">Transmembrane</keyword>
<comment type="subcellular location">
    <subcellularLocation>
        <location evidence="2">Membrane</location>
        <topology evidence="2">Multi-pass membrane protein</topology>
    </subcellularLocation>
</comment>
<evidence type="ECO:0000313" key="15">
    <source>
        <dbReference type="Proteomes" id="UP000240621"/>
    </source>
</evidence>
<keyword evidence="11" id="KW-0479">Metal-binding</keyword>
<dbReference type="GO" id="GO:0046872">
    <property type="term" value="F:metal ion binding"/>
    <property type="evidence" value="ECO:0007669"/>
    <property type="project" value="UniProtKB-KW"/>
</dbReference>
<dbReference type="InterPro" id="IPR004387">
    <property type="entry name" value="Pept_M50_Zn"/>
</dbReference>
<keyword evidence="8 11" id="KW-1133">Transmembrane helix</keyword>
<dbReference type="Pfam" id="PF17820">
    <property type="entry name" value="PDZ_6"/>
    <property type="match status" value="1"/>
</dbReference>
<comment type="caution">
    <text evidence="14">The sequence shown here is derived from an EMBL/GenBank/DDBJ whole genome shotgun (WGS) entry which is preliminary data.</text>
</comment>
<feature type="domain" description="PDZ" evidence="12">
    <location>
        <begin position="211"/>
        <end position="277"/>
    </location>
</feature>